<name>A0A2V1HP63_9MICO</name>
<sequence>MTPVRGTAARFAETHRHELRQPGSTVTSPLSSLTDRAPRLTGPEIAGYLVPPRQFDEASLDNYRPDPDYPSQSEALEKMRAFAAGWSASSGGGGGWFRRAKKAPETKPGIYLDGGFGVGKTHLLAALWHLAPQRKYFGTFIEYTALVGAMGYREAVALLSGASLIAIDEFELDDPGDTMVMTRLLGELVASGSRIAATSNTPPNALGEGRFAAADFLREIHSLSAHFETVRIDGLDYRRRDVEGNARVTDEDDFDSRLATVSSGRPTTVDDFSSVIQHLSKVHPASYVRLVDGLGAVGLRDVSTFSSQTDALRFVALVDRLYDGGVRVVSTGAPLDSVFGEDMLAGGYRKKYLRAMSRLISLTTGGPEL</sequence>
<dbReference type="OrthoDB" id="9774491at2"/>
<dbReference type="NCBIfam" id="NF040713">
    <property type="entry name" value="ZapE"/>
    <property type="match status" value="1"/>
</dbReference>
<feature type="region of interest" description="Disordered" evidence="3">
    <location>
        <begin position="1"/>
        <end position="46"/>
    </location>
</feature>
<keyword evidence="1" id="KW-0547">Nucleotide-binding</keyword>
<keyword evidence="4" id="KW-0132">Cell division</keyword>
<dbReference type="SUPFAM" id="SSF52540">
    <property type="entry name" value="P-loop containing nucleoside triphosphate hydrolases"/>
    <property type="match status" value="1"/>
</dbReference>
<comment type="caution">
    <text evidence="4">The sequence shown here is derived from an EMBL/GenBank/DDBJ whole genome shotgun (WGS) entry which is preliminary data.</text>
</comment>
<feature type="compositionally biased region" description="Polar residues" evidence="3">
    <location>
        <begin position="22"/>
        <end position="34"/>
    </location>
</feature>
<accession>A0A2V1HP63</accession>
<dbReference type="GO" id="GO:0005737">
    <property type="term" value="C:cytoplasm"/>
    <property type="evidence" value="ECO:0007669"/>
    <property type="project" value="TreeGrafter"/>
</dbReference>
<dbReference type="PANTHER" id="PTHR12169">
    <property type="entry name" value="ATPASE N2B"/>
    <property type="match status" value="1"/>
</dbReference>
<evidence type="ECO:0000313" key="5">
    <source>
        <dbReference type="Proteomes" id="UP000244893"/>
    </source>
</evidence>
<dbReference type="PANTHER" id="PTHR12169:SF6">
    <property type="entry name" value="AFG1-LIKE ATPASE"/>
    <property type="match status" value="1"/>
</dbReference>
<keyword evidence="5" id="KW-1185">Reference proteome</keyword>
<dbReference type="InterPro" id="IPR027417">
    <property type="entry name" value="P-loop_NTPase"/>
</dbReference>
<keyword evidence="4" id="KW-0131">Cell cycle</keyword>
<dbReference type="EMBL" id="QEOP01000002">
    <property type="protein sequence ID" value="PVZ94315.1"/>
    <property type="molecule type" value="Genomic_DNA"/>
</dbReference>
<dbReference type="AlphaFoldDB" id="A0A2V1HP63"/>
<dbReference type="Pfam" id="PF03969">
    <property type="entry name" value="AFG1_ATPase"/>
    <property type="match status" value="2"/>
</dbReference>
<gene>
    <name evidence="4" type="ORF">DDQ50_11315</name>
</gene>
<dbReference type="InterPro" id="IPR005654">
    <property type="entry name" value="ATPase_AFG1-like"/>
</dbReference>
<dbReference type="Proteomes" id="UP000244893">
    <property type="component" value="Unassembled WGS sequence"/>
</dbReference>
<dbReference type="GO" id="GO:0051301">
    <property type="term" value="P:cell division"/>
    <property type="evidence" value="ECO:0007669"/>
    <property type="project" value="UniProtKB-KW"/>
</dbReference>
<keyword evidence="2" id="KW-0067">ATP-binding</keyword>
<organism evidence="4 5">
    <name type="scientific">Amnibacterium flavum</name>
    <dbReference type="NCBI Taxonomy" id="2173173"/>
    <lineage>
        <taxon>Bacteria</taxon>
        <taxon>Bacillati</taxon>
        <taxon>Actinomycetota</taxon>
        <taxon>Actinomycetes</taxon>
        <taxon>Micrococcales</taxon>
        <taxon>Microbacteriaceae</taxon>
        <taxon>Amnibacterium</taxon>
    </lineage>
</organism>
<evidence type="ECO:0000256" key="3">
    <source>
        <dbReference type="SAM" id="MobiDB-lite"/>
    </source>
</evidence>
<evidence type="ECO:0000313" key="4">
    <source>
        <dbReference type="EMBL" id="PVZ94315.1"/>
    </source>
</evidence>
<proteinExistence type="predicted"/>
<reference evidence="4 5" key="1">
    <citation type="submission" date="2018-05" db="EMBL/GenBank/DDBJ databases">
        <title>Amnibacterium sp. M8JJ-5, whole genome shotgun sequence.</title>
        <authorList>
            <person name="Tuo L."/>
        </authorList>
    </citation>
    <scope>NUCLEOTIDE SEQUENCE [LARGE SCALE GENOMIC DNA]</scope>
    <source>
        <strain evidence="4 5">M8JJ-5</strain>
    </source>
</reference>
<evidence type="ECO:0000256" key="1">
    <source>
        <dbReference type="ARBA" id="ARBA00022741"/>
    </source>
</evidence>
<protein>
    <submittedName>
        <fullName evidence="4">Cell division protein ZapE</fullName>
    </submittedName>
</protein>
<dbReference type="GO" id="GO:0016887">
    <property type="term" value="F:ATP hydrolysis activity"/>
    <property type="evidence" value="ECO:0007669"/>
    <property type="project" value="InterPro"/>
</dbReference>
<dbReference type="GO" id="GO:0005524">
    <property type="term" value="F:ATP binding"/>
    <property type="evidence" value="ECO:0007669"/>
    <property type="project" value="UniProtKB-KW"/>
</dbReference>
<dbReference type="Gene3D" id="3.40.50.300">
    <property type="entry name" value="P-loop containing nucleotide triphosphate hydrolases"/>
    <property type="match status" value="1"/>
</dbReference>
<evidence type="ECO:0000256" key="2">
    <source>
        <dbReference type="ARBA" id="ARBA00022840"/>
    </source>
</evidence>